<accession>A0A1H2LDX7</accession>
<gene>
    <name evidence="2" type="ORF">SAMN04489737_0802</name>
</gene>
<keyword evidence="3" id="KW-1185">Reference proteome</keyword>
<feature type="transmembrane region" description="Helical" evidence="1">
    <location>
        <begin position="76"/>
        <end position="96"/>
    </location>
</feature>
<dbReference type="EMBL" id="LT629804">
    <property type="protein sequence ID" value="SDU79250.1"/>
    <property type="molecule type" value="Genomic_DNA"/>
</dbReference>
<dbReference type="STRING" id="131112.SAMN04489737_0802"/>
<feature type="transmembrane region" description="Helical" evidence="1">
    <location>
        <begin position="46"/>
        <end position="64"/>
    </location>
</feature>
<sequence>MGAIVAVLSLVAYSGPLDQPVIGLTMASGLVMSGSWFVYRLTHRLGWCFYSATLVIVTGWMVFFPPTDDILFTDQSWALDAWLILVAISIVLPVIIDRDTPREQAENMSTEIEMP</sequence>
<reference evidence="3" key="1">
    <citation type="submission" date="2016-10" db="EMBL/GenBank/DDBJ databases">
        <authorList>
            <person name="Varghese N."/>
            <person name="Submissions S."/>
        </authorList>
    </citation>
    <scope>NUCLEOTIDE SEQUENCE [LARGE SCALE GENOMIC DNA]</scope>
    <source>
        <strain evidence="3">DSM 10002</strain>
    </source>
</reference>
<keyword evidence="1" id="KW-0812">Transmembrane</keyword>
<dbReference type="AlphaFoldDB" id="A0A1H2LDX7"/>
<organism evidence="2 3">
    <name type="scientific">Arcanobacterium phocae</name>
    <dbReference type="NCBI Taxonomy" id="131112"/>
    <lineage>
        <taxon>Bacteria</taxon>
        <taxon>Bacillati</taxon>
        <taxon>Actinomycetota</taxon>
        <taxon>Actinomycetes</taxon>
        <taxon>Actinomycetales</taxon>
        <taxon>Actinomycetaceae</taxon>
        <taxon>Arcanobacterium</taxon>
    </lineage>
</organism>
<name>A0A1H2LDX7_9ACTO</name>
<feature type="transmembrane region" description="Helical" evidence="1">
    <location>
        <begin position="20"/>
        <end position="39"/>
    </location>
</feature>
<dbReference type="Proteomes" id="UP000214355">
    <property type="component" value="Chromosome I"/>
</dbReference>
<evidence type="ECO:0000256" key="1">
    <source>
        <dbReference type="SAM" id="Phobius"/>
    </source>
</evidence>
<keyword evidence="1" id="KW-0472">Membrane</keyword>
<evidence type="ECO:0000313" key="3">
    <source>
        <dbReference type="Proteomes" id="UP000214355"/>
    </source>
</evidence>
<protein>
    <submittedName>
        <fullName evidence="2">Uncharacterized protein</fullName>
    </submittedName>
</protein>
<proteinExistence type="predicted"/>
<evidence type="ECO:0000313" key="2">
    <source>
        <dbReference type="EMBL" id="SDU79250.1"/>
    </source>
</evidence>
<keyword evidence="1" id="KW-1133">Transmembrane helix</keyword>